<proteinExistence type="predicted"/>
<organism evidence="3">
    <name type="scientific">viral metagenome</name>
    <dbReference type="NCBI Taxonomy" id="1070528"/>
    <lineage>
        <taxon>unclassified sequences</taxon>
        <taxon>metagenomes</taxon>
        <taxon>organismal metagenomes</taxon>
    </lineage>
</organism>
<dbReference type="InterPro" id="IPR023346">
    <property type="entry name" value="Lysozyme-like_dom_sf"/>
</dbReference>
<feature type="domain" description="TtsA-like Glycoside hydrolase family 108" evidence="1">
    <location>
        <begin position="13"/>
        <end position="88"/>
    </location>
</feature>
<dbReference type="Pfam" id="PF05838">
    <property type="entry name" value="Glyco_hydro_108"/>
    <property type="match status" value="1"/>
</dbReference>
<gene>
    <name evidence="3" type="ORF">TM448A00108_0118</name>
</gene>
<accession>A0A6H1ZAN2</accession>
<dbReference type="GO" id="GO:0016787">
    <property type="term" value="F:hydrolase activity"/>
    <property type="evidence" value="ECO:0007669"/>
    <property type="project" value="UniProtKB-KW"/>
</dbReference>
<keyword evidence="3" id="KW-0378">Hydrolase</keyword>
<dbReference type="AlphaFoldDB" id="A0A6H1ZAN2"/>
<protein>
    <submittedName>
        <fullName evidence="3">Putative glycoside hydrolase</fullName>
    </submittedName>
</protein>
<evidence type="ECO:0000259" key="2">
    <source>
        <dbReference type="Pfam" id="PF09374"/>
    </source>
</evidence>
<reference evidence="3" key="1">
    <citation type="submission" date="2020-03" db="EMBL/GenBank/DDBJ databases">
        <title>The deep terrestrial virosphere.</title>
        <authorList>
            <person name="Holmfeldt K."/>
            <person name="Nilsson E."/>
            <person name="Simone D."/>
            <person name="Lopez-Fernandez M."/>
            <person name="Wu X."/>
            <person name="de Brujin I."/>
            <person name="Lundin D."/>
            <person name="Andersson A."/>
            <person name="Bertilsson S."/>
            <person name="Dopson M."/>
        </authorList>
    </citation>
    <scope>NUCLEOTIDE SEQUENCE</scope>
    <source>
        <strain evidence="3">TM448A00108</strain>
    </source>
</reference>
<dbReference type="InterPro" id="IPR008565">
    <property type="entry name" value="TtsA-like_GH18_dom"/>
</dbReference>
<sequence>MVEMDKKFLDNIDELLTDEGIHSNDKDDPGGDTWYGISRRSYPNISWPPSLEEAIGIYYNDWWIKYKYNNINDSELAGEVLEASVNMGPNRAHRLLQAAIIKSNGDYVKVDGILGLKTFIAINSHTVPGWLLAEYRLSLILYYLDLKKSKFLAGWIRRAIS</sequence>
<evidence type="ECO:0000313" key="3">
    <source>
        <dbReference type="EMBL" id="QJA44491.1"/>
    </source>
</evidence>
<dbReference type="Pfam" id="PF09374">
    <property type="entry name" value="PG_binding_3"/>
    <property type="match status" value="1"/>
</dbReference>
<feature type="domain" description="Peptidoglycan binding" evidence="2">
    <location>
        <begin position="92"/>
        <end position="159"/>
    </location>
</feature>
<dbReference type="SUPFAM" id="SSF53955">
    <property type="entry name" value="Lysozyme-like"/>
    <property type="match status" value="1"/>
</dbReference>
<name>A0A6H1ZAN2_9ZZZZ</name>
<evidence type="ECO:0000259" key="1">
    <source>
        <dbReference type="Pfam" id="PF05838"/>
    </source>
</evidence>
<dbReference type="InterPro" id="IPR018537">
    <property type="entry name" value="Peptidoglycan-bd_3"/>
</dbReference>
<dbReference type="EMBL" id="MT143976">
    <property type="protein sequence ID" value="QJA44491.1"/>
    <property type="molecule type" value="Genomic_DNA"/>
</dbReference>
<dbReference type="Gene3D" id="1.20.141.10">
    <property type="entry name" value="Chitosanase, subunit A, domain 1"/>
    <property type="match status" value="1"/>
</dbReference>